<feature type="domain" description="Mos1 transposase HTH" evidence="1">
    <location>
        <begin position="13"/>
        <end position="56"/>
    </location>
</feature>
<dbReference type="GO" id="GO:0003676">
    <property type="term" value="F:nucleic acid binding"/>
    <property type="evidence" value="ECO:0007669"/>
    <property type="project" value="InterPro"/>
</dbReference>
<comment type="caution">
    <text evidence="2">The sequence shown here is derived from an EMBL/GenBank/DDBJ whole genome shotgun (WGS) entry which is preliminary data.</text>
</comment>
<dbReference type="Pfam" id="PF17906">
    <property type="entry name" value="HTH_48"/>
    <property type="match status" value="1"/>
</dbReference>
<dbReference type="EMBL" id="BMAU01021362">
    <property type="protein sequence ID" value="GFY23164.1"/>
    <property type="molecule type" value="Genomic_DNA"/>
</dbReference>
<reference evidence="2" key="1">
    <citation type="submission" date="2020-08" db="EMBL/GenBank/DDBJ databases">
        <title>Multicomponent nature underlies the extraordinary mechanical properties of spider dragline silk.</title>
        <authorList>
            <person name="Kono N."/>
            <person name="Nakamura H."/>
            <person name="Mori M."/>
            <person name="Yoshida Y."/>
            <person name="Ohtoshi R."/>
            <person name="Malay A.D."/>
            <person name="Moran D.A.P."/>
            <person name="Tomita M."/>
            <person name="Numata K."/>
            <person name="Arakawa K."/>
        </authorList>
    </citation>
    <scope>NUCLEOTIDE SEQUENCE</scope>
</reference>
<dbReference type="PANTHER" id="PTHR46060">
    <property type="entry name" value="MARINER MOS1 TRANSPOSASE-LIKE PROTEIN"/>
    <property type="match status" value="1"/>
</dbReference>
<dbReference type="InterPro" id="IPR052709">
    <property type="entry name" value="Transposase-MT_Hybrid"/>
</dbReference>
<dbReference type="InterPro" id="IPR036397">
    <property type="entry name" value="RNaseH_sf"/>
</dbReference>
<accession>A0A8X7B9L8</accession>
<dbReference type="Proteomes" id="UP000887159">
    <property type="component" value="Unassembled WGS sequence"/>
</dbReference>
<dbReference type="PANTHER" id="PTHR46060:SF1">
    <property type="entry name" value="MARINER MOS1 TRANSPOSASE-LIKE PROTEIN"/>
    <property type="match status" value="1"/>
</dbReference>
<dbReference type="Gene3D" id="3.30.420.10">
    <property type="entry name" value="Ribonuclease H-like superfamily/Ribonuclease H"/>
    <property type="match status" value="1"/>
</dbReference>
<dbReference type="InterPro" id="IPR041426">
    <property type="entry name" value="Mos1_HTH"/>
</dbReference>
<sequence>MFKTIDQPADCEIRSVIRFLTEKNVSAAEIHRQISDVYGPNAMSSSKVHKWVRALKDGRENVHDEPRSDRPSVITDDLVKAVDEKIREDRRFTISTLALEFPNVGRTTLHKVVFEKLKFRKIVCTLVPRLLTEEHKLKRMACALDFLDRYHKEGDKFLERIVTGDETWVSHITPESKRMSMEWRHTNLPVRVKAKRTISTRKVMATVFWDRHGVLLVEFMQQGTTINAAAYCATLTKLRRAIQNKRRGLLTSGVVLLHDNASPHSAINTQNLIRSFGWEQIDHPPYSPDMAQNDFHLFRYLKEFLGGKRFDTADEVKEEVQDWLSSQAADVYEVGIQKLVELYDKCINKHGKYVEK</sequence>
<gene>
    <name evidence="2" type="primary">SETMAR</name>
    <name evidence="2" type="ORF">TNCV_3764041</name>
</gene>
<keyword evidence="3" id="KW-1185">Reference proteome</keyword>
<evidence type="ECO:0000259" key="1">
    <source>
        <dbReference type="Pfam" id="PF17906"/>
    </source>
</evidence>
<proteinExistence type="predicted"/>
<dbReference type="Pfam" id="PF01359">
    <property type="entry name" value="Transposase_1"/>
    <property type="match status" value="1"/>
</dbReference>
<dbReference type="InterPro" id="IPR001888">
    <property type="entry name" value="Transposase_1"/>
</dbReference>
<evidence type="ECO:0000313" key="2">
    <source>
        <dbReference type="EMBL" id="GFY23164.1"/>
    </source>
</evidence>
<name>A0A8X7B9L8_TRICX</name>
<evidence type="ECO:0000313" key="3">
    <source>
        <dbReference type="Proteomes" id="UP000887159"/>
    </source>
</evidence>
<organism evidence="2 3">
    <name type="scientific">Trichonephila clavipes</name>
    <name type="common">Golden silk orbweaver</name>
    <name type="synonym">Nephila clavipes</name>
    <dbReference type="NCBI Taxonomy" id="2585209"/>
    <lineage>
        <taxon>Eukaryota</taxon>
        <taxon>Metazoa</taxon>
        <taxon>Ecdysozoa</taxon>
        <taxon>Arthropoda</taxon>
        <taxon>Chelicerata</taxon>
        <taxon>Arachnida</taxon>
        <taxon>Araneae</taxon>
        <taxon>Araneomorphae</taxon>
        <taxon>Entelegynae</taxon>
        <taxon>Araneoidea</taxon>
        <taxon>Nephilidae</taxon>
        <taxon>Trichonephila</taxon>
    </lineage>
</organism>
<dbReference type="Gene3D" id="1.10.10.1450">
    <property type="match status" value="1"/>
</dbReference>
<dbReference type="AlphaFoldDB" id="A0A8X7B9L8"/>
<protein>
    <submittedName>
        <fullName evidence="2">Histone-lysine N-methyltransferase SETMAR</fullName>
    </submittedName>
</protein>